<keyword evidence="1" id="KW-1133">Transmembrane helix</keyword>
<protein>
    <submittedName>
        <fullName evidence="2">DUF5058 domain-containing protein</fullName>
    </submittedName>
</protein>
<feature type="transmembrane region" description="Helical" evidence="1">
    <location>
        <begin position="129"/>
        <end position="156"/>
    </location>
</feature>
<evidence type="ECO:0000313" key="3">
    <source>
        <dbReference type="Proteomes" id="UP000239187"/>
    </source>
</evidence>
<accession>A0A2L0UGL1</accession>
<feature type="transmembrane region" description="Helical" evidence="1">
    <location>
        <begin position="195"/>
        <end position="214"/>
    </location>
</feature>
<name>A0A2L0UGL1_9MICC</name>
<dbReference type="EMBL" id="CP024915">
    <property type="protein sequence ID" value="AUZ88380.1"/>
    <property type="molecule type" value="Genomic_DNA"/>
</dbReference>
<feature type="transmembrane region" description="Helical" evidence="1">
    <location>
        <begin position="168"/>
        <end position="189"/>
    </location>
</feature>
<dbReference type="AlphaFoldDB" id="A0A2L0UGL1"/>
<organism evidence="2 3">
    <name type="scientific">Arthrobacter agilis</name>
    <dbReference type="NCBI Taxonomy" id="37921"/>
    <lineage>
        <taxon>Bacteria</taxon>
        <taxon>Bacillati</taxon>
        <taxon>Actinomycetota</taxon>
        <taxon>Actinomycetes</taxon>
        <taxon>Micrococcales</taxon>
        <taxon>Micrococcaceae</taxon>
        <taxon>Arthrobacter</taxon>
    </lineage>
</organism>
<dbReference type="Proteomes" id="UP000239187">
    <property type="component" value="Chromosome"/>
</dbReference>
<keyword evidence="1" id="KW-0812">Transmembrane</keyword>
<evidence type="ECO:0000256" key="1">
    <source>
        <dbReference type="SAM" id="Phobius"/>
    </source>
</evidence>
<dbReference type="InterPro" id="IPR032479">
    <property type="entry name" value="DUF5058"/>
</dbReference>
<dbReference type="Pfam" id="PF16481">
    <property type="entry name" value="DUF5058"/>
    <property type="match status" value="1"/>
</dbReference>
<feature type="transmembrane region" description="Helical" evidence="1">
    <location>
        <begin position="63"/>
        <end position="88"/>
    </location>
</feature>
<sequence length="251" mass="25433">MKTALTPEGLSTDILAIANLPVLWILALGVFGAIIVQSLIYMKAAKKAGPAADISADELRTSFRAGAIAAIGPSLAVVLVSIALLTLFGTPAVLVRIGLVGSAATESASASLAAGTMGATLGGPDYTQAVFVVAFMAMSLSGAGWMLATLVLTPILRRGDTKLRRVNPALMAIVPAAALIGAFASLGIAELGKTPVHILSVIVSAITMAVCIVLANRTSATWLREWGLGISIIVGLFAAYIAHTSGMAPAA</sequence>
<keyword evidence="1" id="KW-0472">Membrane</keyword>
<feature type="transmembrane region" description="Helical" evidence="1">
    <location>
        <begin position="20"/>
        <end position="42"/>
    </location>
</feature>
<dbReference type="RefSeq" id="WP_208739506.1">
    <property type="nucleotide sequence ID" value="NZ_CP024915.1"/>
</dbReference>
<reference evidence="2 3" key="1">
    <citation type="submission" date="2017-11" db="EMBL/GenBank/DDBJ databases">
        <title>Draft genome of Arthrobacter agilis strain UMCV2, a plant growth-promoting rhizobacterium and biocontrol capacity of phytopathogenic fungi.</title>
        <authorList>
            <person name="Martinez-Camara R."/>
            <person name="Santoyo G."/>
            <person name="Moreno-Hagelsieb G."/>
            <person name="Valencia-Cantero E."/>
        </authorList>
    </citation>
    <scope>NUCLEOTIDE SEQUENCE [LARGE SCALE GENOMIC DNA]</scope>
    <source>
        <strain evidence="2 3">UMCV2</strain>
    </source>
</reference>
<proteinExistence type="predicted"/>
<gene>
    <name evidence="2" type="ORF">CVO76_12595</name>
</gene>
<feature type="transmembrane region" description="Helical" evidence="1">
    <location>
        <begin position="226"/>
        <end position="243"/>
    </location>
</feature>
<evidence type="ECO:0000313" key="2">
    <source>
        <dbReference type="EMBL" id="AUZ88380.1"/>
    </source>
</evidence>